<keyword evidence="9" id="KW-0378">Hydrolase</keyword>
<accession>A0A672HG15</accession>
<reference evidence="15" key="2">
    <citation type="submission" date="2025-08" db="UniProtKB">
        <authorList>
            <consortium name="Ensembl"/>
        </authorList>
    </citation>
    <scope>IDENTIFICATION</scope>
</reference>
<dbReference type="InterPro" id="IPR045249">
    <property type="entry name" value="HARBI1-like"/>
</dbReference>
<keyword evidence="16" id="KW-1185">Reference proteome</keyword>
<evidence type="ECO:0000256" key="5">
    <source>
        <dbReference type="ARBA" id="ARBA00015519"/>
    </source>
</evidence>
<comment type="cofactor">
    <cofactor evidence="1">
        <name>a divalent metal cation</name>
        <dbReference type="ChEBI" id="CHEBI:60240"/>
    </cofactor>
</comment>
<evidence type="ECO:0000313" key="16">
    <source>
        <dbReference type="Proteomes" id="UP000472267"/>
    </source>
</evidence>
<comment type="function">
    <text evidence="12">Transposase-derived protein that may have nuclease activity. Does not have transposase activity.</text>
</comment>
<feature type="region of interest" description="Disordered" evidence="13">
    <location>
        <begin position="344"/>
        <end position="363"/>
    </location>
</feature>
<evidence type="ECO:0000256" key="6">
    <source>
        <dbReference type="ARBA" id="ARBA00022490"/>
    </source>
</evidence>
<protein>
    <recommendedName>
        <fullName evidence="5">Putative nuclease HARBI1</fullName>
    </recommendedName>
    <alternativeName>
        <fullName evidence="11">Harbinger transposase-derived nuclease</fullName>
    </alternativeName>
</protein>
<evidence type="ECO:0000259" key="14">
    <source>
        <dbReference type="Pfam" id="PF13359"/>
    </source>
</evidence>
<evidence type="ECO:0000256" key="10">
    <source>
        <dbReference type="ARBA" id="ARBA00023242"/>
    </source>
</evidence>
<dbReference type="OMA" id="NRAHARS"/>
<name>A0A672HG15_SALFA</name>
<reference evidence="15" key="3">
    <citation type="submission" date="2025-09" db="UniProtKB">
        <authorList>
            <consortium name="Ensembl"/>
        </authorList>
    </citation>
    <scope>IDENTIFICATION</scope>
</reference>
<reference evidence="15" key="1">
    <citation type="submission" date="2019-06" db="EMBL/GenBank/DDBJ databases">
        <authorList>
            <consortium name="Wellcome Sanger Institute Data Sharing"/>
        </authorList>
    </citation>
    <scope>NUCLEOTIDE SEQUENCE [LARGE SCALE GENOMIC DNA]</scope>
</reference>
<dbReference type="Pfam" id="PF13359">
    <property type="entry name" value="DDE_Tnp_4"/>
    <property type="match status" value="1"/>
</dbReference>
<keyword evidence="10" id="KW-0539">Nucleus</keyword>
<dbReference type="GO" id="GO:0005634">
    <property type="term" value="C:nucleus"/>
    <property type="evidence" value="ECO:0007669"/>
    <property type="project" value="UniProtKB-SubCell"/>
</dbReference>
<evidence type="ECO:0000256" key="4">
    <source>
        <dbReference type="ARBA" id="ARBA00006958"/>
    </source>
</evidence>
<feature type="domain" description="DDE Tnp4" evidence="14">
    <location>
        <begin position="176"/>
        <end position="332"/>
    </location>
</feature>
<dbReference type="GO" id="GO:0005737">
    <property type="term" value="C:cytoplasm"/>
    <property type="evidence" value="ECO:0007669"/>
    <property type="project" value="UniProtKB-SubCell"/>
</dbReference>
<evidence type="ECO:0000256" key="1">
    <source>
        <dbReference type="ARBA" id="ARBA00001968"/>
    </source>
</evidence>
<dbReference type="AlphaFoldDB" id="A0A672HG15"/>
<evidence type="ECO:0000256" key="3">
    <source>
        <dbReference type="ARBA" id="ARBA00004496"/>
    </source>
</evidence>
<dbReference type="PRINTS" id="PR02086">
    <property type="entry name" value="PUTNUCHARBI1"/>
</dbReference>
<keyword evidence="6" id="KW-0963">Cytoplasm</keyword>
<dbReference type="InParanoid" id="A0A672HG15"/>
<evidence type="ECO:0000256" key="13">
    <source>
        <dbReference type="SAM" id="MobiDB-lite"/>
    </source>
</evidence>
<dbReference type="FunCoup" id="A0A672HG15">
    <property type="interactions" value="10"/>
</dbReference>
<comment type="subcellular location">
    <subcellularLocation>
        <location evidence="3">Cytoplasm</location>
    </subcellularLocation>
    <subcellularLocation>
        <location evidence="2">Nucleus</location>
    </subcellularLocation>
</comment>
<proteinExistence type="inferred from homology"/>
<evidence type="ECO:0000256" key="7">
    <source>
        <dbReference type="ARBA" id="ARBA00022722"/>
    </source>
</evidence>
<dbReference type="InterPro" id="IPR026103">
    <property type="entry name" value="HARBI1_animal"/>
</dbReference>
<sequence length="376" mass="42371">MRTHRYVQTEKVRAFLDSVWDLSTWICALERVKIDAQLLNRAFRRERVFKDRADLFSESSEWLLSKYRFPKDVLMDLCCDVQPMLERETKRSNPIPAHVQLMSTLGCLANGTFQREMADIYGVSQPTMSRILPTVLDAIISLAPTYIQFPYENHRQAEIKQGFHAVAGFPNIIGAIGCTHIAIKAPSHNECSYINSEGYHSINTQIICDSTMSLLNVVARWPGGTPDSSILQNSSCFNISKLLSGLSVLYYVISTGDRGYPLKPWLMTPVANPSTPQEQHYNRAHARSRAVVDHAVGLLKGRWLCLSNVGGILKYEPKKVCQIILACCVLHNLAIKRGVPLQEPPREDKPLLSAEPFPPPDPAAIQTRETIIQRFR</sequence>
<evidence type="ECO:0000313" key="15">
    <source>
        <dbReference type="Ensembl" id="ENSSFAP00005027899.1"/>
    </source>
</evidence>
<dbReference type="GO" id="GO:0016787">
    <property type="term" value="F:hydrolase activity"/>
    <property type="evidence" value="ECO:0007669"/>
    <property type="project" value="UniProtKB-KW"/>
</dbReference>
<organism evidence="15 16">
    <name type="scientific">Salarias fasciatus</name>
    <name type="common">Jewelled blenny</name>
    <name type="synonym">Blennius fasciatus</name>
    <dbReference type="NCBI Taxonomy" id="181472"/>
    <lineage>
        <taxon>Eukaryota</taxon>
        <taxon>Metazoa</taxon>
        <taxon>Chordata</taxon>
        <taxon>Craniata</taxon>
        <taxon>Vertebrata</taxon>
        <taxon>Euteleostomi</taxon>
        <taxon>Actinopterygii</taxon>
        <taxon>Neopterygii</taxon>
        <taxon>Teleostei</taxon>
        <taxon>Neoteleostei</taxon>
        <taxon>Acanthomorphata</taxon>
        <taxon>Ovalentaria</taxon>
        <taxon>Blenniimorphae</taxon>
        <taxon>Blenniiformes</taxon>
        <taxon>Blennioidei</taxon>
        <taxon>Blenniidae</taxon>
        <taxon>Salariinae</taxon>
        <taxon>Salarias</taxon>
    </lineage>
</organism>
<evidence type="ECO:0000256" key="8">
    <source>
        <dbReference type="ARBA" id="ARBA00022723"/>
    </source>
</evidence>
<dbReference type="Proteomes" id="UP000472267">
    <property type="component" value="Chromosome 19"/>
</dbReference>
<keyword evidence="8" id="KW-0479">Metal-binding</keyword>
<comment type="similarity">
    <text evidence="4">Belongs to the HARBI1 family.</text>
</comment>
<keyword evidence="7" id="KW-0540">Nuclease</keyword>
<dbReference type="PANTHER" id="PTHR22930">
    <property type="match status" value="1"/>
</dbReference>
<evidence type="ECO:0000256" key="11">
    <source>
        <dbReference type="ARBA" id="ARBA00030126"/>
    </source>
</evidence>
<dbReference type="Ensembl" id="ENSSFAT00005028959.1">
    <property type="protein sequence ID" value="ENSSFAP00005027899.1"/>
    <property type="gene ID" value="ENSSFAG00005014249.1"/>
</dbReference>
<dbReference type="GO" id="GO:0046872">
    <property type="term" value="F:metal ion binding"/>
    <property type="evidence" value="ECO:0007669"/>
    <property type="project" value="UniProtKB-KW"/>
</dbReference>
<dbReference type="InterPro" id="IPR027806">
    <property type="entry name" value="HARBI1_dom"/>
</dbReference>
<dbReference type="PANTHER" id="PTHR22930:SF267">
    <property type="entry name" value="NUCLEASE HARBI1-RELATED"/>
    <property type="match status" value="1"/>
</dbReference>
<dbReference type="GO" id="GO:0004518">
    <property type="term" value="F:nuclease activity"/>
    <property type="evidence" value="ECO:0007669"/>
    <property type="project" value="UniProtKB-KW"/>
</dbReference>
<evidence type="ECO:0000256" key="2">
    <source>
        <dbReference type="ARBA" id="ARBA00004123"/>
    </source>
</evidence>
<evidence type="ECO:0000256" key="9">
    <source>
        <dbReference type="ARBA" id="ARBA00022801"/>
    </source>
</evidence>
<evidence type="ECO:0000256" key="12">
    <source>
        <dbReference type="ARBA" id="ARBA00045850"/>
    </source>
</evidence>